<evidence type="ECO:0000313" key="9">
    <source>
        <dbReference type="EMBL" id="TCV94045.1"/>
    </source>
</evidence>
<evidence type="ECO:0000259" key="8">
    <source>
        <dbReference type="PROSITE" id="PS51007"/>
    </source>
</evidence>
<organism evidence="9 10">
    <name type="scientific">Luteibacter rhizovicinus</name>
    <dbReference type="NCBI Taxonomy" id="242606"/>
    <lineage>
        <taxon>Bacteria</taxon>
        <taxon>Pseudomonadati</taxon>
        <taxon>Pseudomonadota</taxon>
        <taxon>Gammaproteobacteria</taxon>
        <taxon>Lysobacterales</taxon>
        <taxon>Rhodanobacteraceae</taxon>
        <taxon>Luteibacter</taxon>
    </lineage>
</organism>
<dbReference type="Gene3D" id="1.10.760.10">
    <property type="entry name" value="Cytochrome c-like domain"/>
    <property type="match status" value="1"/>
</dbReference>
<dbReference type="InterPro" id="IPR009056">
    <property type="entry name" value="Cyt_c-like_dom"/>
</dbReference>
<comment type="caution">
    <text evidence="9">The sequence shown here is derived from an EMBL/GenBank/DDBJ whole genome shotgun (WGS) entry which is preliminary data.</text>
</comment>
<dbReference type="GO" id="GO:0020037">
    <property type="term" value="F:heme binding"/>
    <property type="evidence" value="ECO:0007669"/>
    <property type="project" value="InterPro"/>
</dbReference>
<sequence length="132" mass="13924">MMRMPIFAVTLAIAGMAHAGHDDAFIDRKDAATVDGRTIFTHLCQACHMADGKGATGAGAYPALAGNPKLLAPLYPAAMVMNGRGAMPGFGQMFSDEQIASVVNYVRTHLGNHYPDTLSAADVKALRPPEKP</sequence>
<keyword evidence="7" id="KW-0732">Signal</keyword>
<keyword evidence="10" id="KW-1185">Reference proteome</keyword>
<feature type="chain" id="PRO_5020652808" evidence="7">
    <location>
        <begin position="20"/>
        <end position="132"/>
    </location>
</feature>
<dbReference type="PANTHER" id="PTHR35008">
    <property type="entry name" value="BLL4482 PROTEIN-RELATED"/>
    <property type="match status" value="1"/>
</dbReference>
<evidence type="ECO:0000313" key="10">
    <source>
        <dbReference type="Proteomes" id="UP000295645"/>
    </source>
</evidence>
<dbReference type="InterPro" id="IPR008168">
    <property type="entry name" value="Cyt_C_IC"/>
</dbReference>
<dbReference type="PROSITE" id="PS51007">
    <property type="entry name" value="CYTC"/>
    <property type="match status" value="1"/>
</dbReference>
<dbReference type="EMBL" id="SMCS01000004">
    <property type="protein sequence ID" value="TCV94045.1"/>
    <property type="molecule type" value="Genomic_DNA"/>
</dbReference>
<protein>
    <submittedName>
        <fullName evidence="9">Mono/diheme cytochrome c family protein</fullName>
    </submittedName>
</protein>
<keyword evidence="4" id="KW-0249">Electron transport</keyword>
<name>A0A4R3YMK9_9GAMM</name>
<accession>A0A4R3YMK9</accession>
<dbReference type="InterPro" id="IPR051459">
    <property type="entry name" value="Cytochrome_c-type_DH"/>
</dbReference>
<feature type="signal peptide" evidence="7">
    <location>
        <begin position="1"/>
        <end position="19"/>
    </location>
</feature>
<dbReference type="PANTHER" id="PTHR35008:SF9">
    <property type="entry name" value="CYTOCHROME C DOMAIN-CONTAINING PROTEIN"/>
    <property type="match status" value="1"/>
</dbReference>
<dbReference type="Pfam" id="PF13442">
    <property type="entry name" value="Cytochrome_CBB3"/>
    <property type="match status" value="1"/>
</dbReference>
<keyword evidence="2 6" id="KW-0349">Heme</keyword>
<evidence type="ECO:0000256" key="1">
    <source>
        <dbReference type="ARBA" id="ARBA00022448"/>
    </source>
</evidence>
<dbReference type="GO" id="GO:0009055">
    <property type="term" value="F:electron transfer activity"/>
    <property type="evidence" value="ECO:0007669"/>
    <property type="project" value="InterPro"/>
</dbReference>
<dbReference type="Proteomes" id="UP000295645">
    <property type="component" value="Unassembled WGS sequence"/>
</dbReference>
<dbReference type="AlphaFoldDB" id="A0A4R3YMK9"/>
<dbReference type="RefSeq" id="WP_207906829.1">
    <property type="nucleotide sequence ID" value="NZ_SMCS01000004.1"/>
</dbReference>
<dbReference type="InterPro" id="IPR036909">
    <property type="entry name" value="Cyt_c-like_dom_sf"/>
</dbReference>
<evidence type="ECO:0000256" key="3">
    <source>
        <dbReference type="ARBA" id="ARBA00022723"/>
    </source>
</evidence>
<dbReference type="PRINTS" id="PR00605">
    <property type="entry name" value="CYTCHROMECIC"/>
</dbReference>
<feature type="domain" description="Cytochrome c" evidence="8">
    <location>
        <begin position="31"/>
        <end position="110"/>
    </location>
</feature>
<keyword evidence="3 6" id="KW-0479">Metal-binding</keyword>
<proteinExistence type="predicted"/>
<reference evidence="9 10" key="1">
    <citation type="submission" date="2019-03" db="EMBL/GenBank/DDBJ databases">
        <title>Above-ground endophytic microbial communities from plants in different locations in the United States.</title>
        <authorList>
            <person name="Frank C."/>
        </authorList>
    </citation>
    <scope>NUCLEOTIDE SEQUENCE [LARGE SCALE GENOMIC DNA]</scope>
    <source>
        <strain evidence="9 10">LP_13_YM</strain>
    </source>
</reference>
<dbReference type="SUPFAM" id="SSF46626">
    <property type="entry name" value="Cytochrome c"/>
    <property type="match status" value="1"/>
</dbReference>
<evidence type="ECO:0000256" key="2">
    <source>
        <dbReference type="ARBA" id="ARBA00022617"/>
    </source>
</evidence>
<dbReference type="GO" id="GO:0005506">
    <property type="term" value="F:iron ion binding"/>
    <property type="evidence" value="ECO:0007669"/>
    <property type="project" value="InterPro"/>
</dbReference>
<evidence type="ECO:0000256" key="5">
    <source>
        <dbReference type="ARBA" id="ARBA00023004"/>
    </source>
</evidence>
<keyword evidence="1" id="KW-0813">Transport</keyword>
<evidence type="ECO:0000256" key="7">
    <source>
        <dbReference type="SAM" id="SignalP"/>
    </source>
</evidence>
<gene>
    <name evidence="9" type="ORF">EC912_104242</name>
</gene>
<keyword evidence="5 6" id="KW-0408">Iron</keyword>
<evidence type="ECO:0000256" key="6">
    <source>
        <dbReference type="PROSITE-ProRule" id="PRU00433"/>
    </source>
</evidence>
<evidence type="ECO:0000256" key="4">
    <source>
        <dbReference type="ARBA" id="ARBA00022982"/>
    </source>
</evidence>